<dbReference type="SUPFAM" id="SSF48464">
    <property type="entry name" value="ENTH/VHS domain"/>
    <property type="match status" value="1"/>
</dbReference>
<dbReference type="PANTHER" id="PTHR22951:SF97">
    <property type="entry name" value="ENTH DOMAIN-CONTAINING PROTEIN"/>
    <property type="match status" value="1"/>
</dbReference>
<evidence type="ECO:0000256" key="5">
    <source>
        <dbReference type="ARBA" id="ARBA00023034"/>
    </source>
</evidence>
<feature type="domain" description="ENTH" evidence="9">
    <location>
        <begin position="28"/>
        <end position="166"/>
    </location>
</feature>
<dbReference type="InterPro" id="IPR013809">
    <property type="entry name" value="ENTH"/>
</dbReference>
<dbReference type="KEGG" id="rcu:8280399"/>
<dbReference type="EMBL" id="EQ974518">
    <property type="protein sequence ID" value="EEF28953.1"/>
    <property type="molecule type" value="Genomic_DNA"/>
</dbReference>
<dbReference type="GO" id="GO:0032050">
    <property type="term" value="F:clathrin heavy chain binding"/>
    <property type="evidence" value="ECO:0000318"/>
    <property type="project" value="GO_Central"/>
</dbReference>
<dbReference type="SMART" id="SM00273">
    <property type="entry name" value="ENTH"/>
    <property type="match status" value="1"/>
</dbReference>
<accession>B9T5B4</accession>
<dbReference type="GO" id="GO:0005545">
    <property type="term" value="F:1-phosphatidylinositol binding"/>
    <property type="evidence" value="ECO:0000318"/>
    <property type="project" value="GO_Central"/>
</dbReference>
<dbReference type="EC" id="1.3.1.74" evidence="10"/>
<sequence>MAAGGSTQHTLRRALGVLKDSTTVGLVKVNSENKGLDVAIIKATNHDEALPKEKHVSSIFNALSATTTRTDVTYCISGLTKRLAKTHSWTVALKTLVVIHRAVREVDHTFHEELVNHTRGARIMFNLSHFRDDSSPSAWDCSAWVRTYALYLEERLECFRMLKYDLQKNHSKTKELDTPELLEQLPVMQQLLFRLLACKPEGLAVHNGLVHYALSIVAGESVKLYVAITDGILNMVDKYFEMERHDAIRALEIYKKAASQGEKLSEFFEMCSSLDFGRRQKYIKIEQPPASFLTSMEEYVAEAPHVLALEWIQIHDDECGTPREVPAPQAVLLIEYKQDNDQENSDQCDTASDASNSNQNEAAARNFVADLLGLNELTQEEPELDEQNPLALAIVPSDNSLCSETSINSTSQTTSWELALVTAPSSNGAAVAASKLAGGMDKLTLDSLYDNVMVMETKNGTNHTGQMASNPFESFHDNQDSSPASSNIPLATNFQKVTLSQEQALLMMQQQQQTMIGVDSSNPFGNPFVDENMPNSFVGENVPLHLPQSSNSSLI</sequence>
<dbReference type="InParanoid" id="B9T5B4"/>
<proteinExistence type="predicted"/>
<evidence type="ECO:0000256" key="2">
    <source>
        <dbReference type="ARBA" id="ARBA00004555"/>
    </source>
</evidence>
<evidence type="ECO:0000256" key="1">
    <source>
        <dbReference type="ARBA" id="ARBA00004132"/>
    </source>
</evidence>
<organism evidence="10 11">
    <name type="scientific">Ricinus communis</name>
    <name type="common">Castor bean</name>
    <dbReference type="NCBI Taxonomy" id="3988"/>
    <lineage>
        <taxon>Eukaryota</taxon>
        <taxon>Viridiplantae</taxon>
        <taxon>Streptophyta</taxon>
        <taxon>Embryophyta</taxon>
        <taxon>Tracheophyta</taxon>
        <taxon>Spermatophyta</taxon>
        <taxon>Magnoliopsida</taxon>
        <taxon>eudicotyledons</taxon>
        <taxon>Gunneridae</taxon>
        <taxon>Pentapetalae</taxon>
        <taxon>rosids</taxon>
        <taxon>fabids</taxon>
        <taxon>Malpighiales</taxon>
        <taxon>Euphorbiaceae</taxon>
        <taxon>Acalyphoideae</taxon>
        <taxon>Acalypheae</taxon>
        <taxon>Ricinus</taxon>
    </lineage>
</organism>
<keyword evidence="10" id="KW-0560">Oxidoreductase</keyword>
<reference evidence="11" key="1">
    <citation type="journal article" date="2010" name="Nat. Biotechnol.">
        <title>Draft genome sequence of the oilseed species Ricinus communis.</title>
        <authorList>
            <person name="Chan A.P."/>
            <person name="Crabtree J."/>
            <person name="Zhao Q."/>
            <person name="Lorenzi H."/>
            <person name="Orvis J."/>
            <person name="Puiu D."/>
            <person name="Melake-Berhan A."/>
            <person name="Jones K.M."/>
            <person name="Redman J."/>
            <person name="Chen G."/>
            <person name="Cahoon E.B."/>
            <person name="Gedil M."/>
            <person name="Stanke M."/>
            <person name="Haas B.J."/>
            <person name="Wortman J.R."/>
            <person name="Fraser-Liggett C.M."/>
            <person name="Ravel J."/>
            <person name="Rabinowicz P.D."/>
        </authorList>
    </citation>
    <scope>NUCLEOTIDE SEQUENCE [LARGE SCALE GENOMIC DNA]</scope>
    <source>
        <strain evidence="11">cv. Hale</strain>
    </source>
</reference>
<dbReference type="Proteomes" id="UP000008311">
    <property type="component" value="Unassembled WGS sequence"/>
</dbReference>
<evidence type="ECO:0000256" key="7">
    <source>
        <dbReference type="ARBA" id="ARBA00023176"/>
    </source>
</evidence>
<evidence type="ECO:0000313" key="10">
    <source>
        <dbReference type="EMBL" id="EEF28953.1"/>
    </source>
</evidence>
<dbReference type="InterPro" id="IPR008942">
    <property type="entry name" value="ENTH_VHS"/>
</dbReference>
<dbReference type="GO" id="GO:0006900">
    <property type="term" value="P:vesicle budding from membrane"/>
    <property type="evidence" value="ECO:0000318"/>
    <property type="project" value="GO_Central"/>
</dbReference>
<dbReference type="Gene3D" id="1.25.40.90">
    <property type="match status" value="1"/>
</dbReference>
<keyword evidence="11" id="KW-1185">Reference proteome</keyword>
<keyword evidence="6" id="KW-0472">Membrane</keyword>
<dbReference type="GO" id="GO:0005905">
    <property type="term" value="C:clathrin-coated pit"/>
    <property type="evidence" value="ECO:0000318"/>
    <property type="project" value="GO_Central"/>
</dbReference>
<keyword evidence="4" id="KW-0254">Endocytosis</keyword>
<dbReference type="GO" id="GO:0030136">
    <property type="term" value="C:clathrin-coated vesicle"/>
    <property type="evidence" value="ECO:0000318"/>
    <property type="project" value="GO_Central"/>
</dbReference>
<keyword evidence="7" id="KW-0168">Coated pit</keyword>
<dbReference type="AlphaFoldDB" id="B9T5B4"/>
<dbReference type="CDD" id="cd03564">
    <property type="entry name" value="ANTH_N"/>
    <property type="match status" value="1"/>
</dbReference>
<name>B9T5B4_RICCO</name>
<keyword evidence="5" id="KW-0333">Golgi apparatus</keyword>
<dbReference type="Gene3D" id="1.20.58.150">
    <property type="entry name" value="ANTH domain"/>
    <property type="match status" value="1"/>
</dbReference>
<keyword evidence="8" id="KW-0968">Cytoplasmic vesicle</keyword>
<dbReference type="InterPro" id="IPR045192">
    <property type="entry name" value="AP180-like"/>
</dbReference>
<dbReference type="GO" id="GO:0000149">
    <property type="term" value="F:SNARE binding"/>
    <property type="evidence" value="ECO:0000318"/>
    <property type="project" value="GO_Central"/>
</dbReference>
<dbReference type="PROSITE" id="PS50942">
    <property type="entry name" value="ENTH"/>
    <property type="match status" value="1"/>
</dbReference>
<dbReference type="GO" id="GO:0072583">
    <property type="term" value="P:clathrin-dependent endocytosis"/>
    <property type="evidence" value="ECO:0000318"/>
    <property type="project" value="GO_Central"/>
</dbReference>
<dbReference type="InterPro" id="IPR014712">
    <property type="entry name" value="ANTH_dom_sf"/>
</dbReference>
<comment type="subcellular location">
    <subcellularLocation>
        <location evidence="1">Cytoplasmic vesicle</location>
        <location evidence="1">Clathrin-coated vesicle</location>
    </subcellularLocation>
    <subcellularLocation>
        <location evidence="2">Golgi apparatus</location>
    </subcellularLocation>
    <subcellularLocation>
        <location evidence="3">Membrane</location>
        <location evidence="3">Clathrin-coated pit</location>
    </subcellularLocation>
</comment>
<protein>
    <submittedName>
        <fullName evidence="10">Clathrin assembly protein, putative</fullName>
        <ecNumber evidence="10">1.3.1.74</ecNumber>
    </submittedName>
</protein>
<dbReference type="eggNOG" id="KOG0251">
    <property type="taxonomic scope" value="Eukaryota"/>
</dbReference>
<dbReference type="InterPro" id="IPR048050">
    <property type="entry name" value="ANTH_N_plant"/>
</dbReference>
<evidence type="ECO:0000256" key="4">
    <source>
        <dbReference type="ARBA" id="ARBA00022583"/>
    </source>
</evidence>
<evidence type="ECO:0000256" key="8">
    <source>
        <dbReference type="ARBA" id="ARBA00023329"/>
    </source>
</evidence>
<dbReference type="GO" id="GO:0005546">
    <property type="term" value="F:phosphatidylinositol-4,5-bisphosphate binding"/>
    <property type="evidence" value="ECO:0000318"/>
    <property type="project" value="GO_Central"/>
</dbReference>
<dbReference type="GO" id="GO:0032440">
    <property type="term" value="F:2-alkenal reductase [NAD(P)H] activity"/>
    <property type="evidence" value="ECO:0007669"/>
    <property type="project" value="UniProtKB-EC"/>
</dbReference>
<evidence type="ECO:0000313" key="11">
    <source>
        <dbReference type="Proteomes" id="UP000008311"/>
    </source>
</evidence>
<evidence type="ECO:0000256" key="3">
    <source>
        <dbReference type="ARBA" id="ARBA00004600"/>
    </source>
</evidence>
<dbReference type="SUPFAM" id="SSF89009">
    <property type="entry name" value="GAT-like domain"/>
    <property type="match status" value="1"/>
</dbReference>
<dbReference type="FunFam" id="1.20.58.150:FF:000005">
    <property type="entry name" value="putative clathrin assembly protein At2g25430"/>
    <property type="match status" value="1"/>
</dbReference>
<dbReference type="Pfam" id="PF07651">
    <property type="entry name" value="ANTH"/>
    <property type="match status" value="1"/>
</dbReference>
<dbReference type="PANTHER" id="PTHR22951">
    <property type="entry name" value="CLATHRIN ASSEMBLY PROTEIN"/>
    <property type="match status" value="1"/>
</dbReference>
<evidence type="ECO:0000256" key="6">
    <source>
        <dbReference type="ARBA" id="ARBA00023136"/>
    </source>
</evidence>
<dbReference type="GO" id="GO:0048268">
    <property type="term" value="P:clathrin coat assembly"/>
    <property type="evidence" value="ECO:0007669"/>
    <property type="project" value="InterPro"/>
</dbReference>
<dbReference type="OrthoDB" id="44015at2759"/>
<dbReference type="InterPro" id="IPR011417">
    <property type="entry name" value="ANTH_dom"/>
</dbReference>
<gene>
    <name evidence="10" type="ORF">RCOM_0048630</name>
</gene>
<dbReference type="GO" id="GO:0005794">
    <property type="term" value="C:Golgi apparatus"/>
    <property type="evidence" value="ECO:0007669"/>
    <property type="project" value="UniProtKB-SubCell"/>
</dbReference>
<dbReference type="STRING" id="3988.B9T5B4"/>
<evidence type="ECO:0000259" key="9">
    <source>
        <dbReference type="PROSITE" id="PS50942"/>
    </source>
</evidence>